<reference evidence="3" key="1">
    <citation type="journal article" date="2019" name="Nat. Commun.">
        <title>The genome of broomcorn millet.</title>
        <authorList>
            <person name="Zou C."/>
            <person name="Miki D."/>
            <person name="Li D."/>
            <person name="Tang Q."/>
            <person name="Xiao L."/>
            <person name="Rajput S."/>
            <person name="Deng P."/>
            <person name="Jia W."/>
            <person name="Huang R."/>
            <person name="Zhang M."/>
            <person name="Sun Y."/>
            <person name="Hu J."/>
            <person name="Fu X."/>
            <person name="Schnable P.S."/>
            <person name="Li F."/>
            <person name="Zhang H."/>
            <person name="Feng B."/>
            <person name="Zhu X."/>
            <person name="Liu R."/>
            <person name="Schnable J.C."/>
            <person name="Zhu J.-K."/>
            <person name="Zhang H."/>
        </authorList>
    </citation>
    <scope>NUCLEOTIDE SEQUENCE [LARGE SCALE GENOMIC DNA]</scope>
</reference>
<name>A0A3L6Q4U6_PANMI</name>
<protein>
    <submittedName>
        <fullName evidence="2">Gag-pol-orf1</fullName>
    </submittedName>
</protein>
<accession>A0A3L6Q4U6</accession>
<comment type="caution">
    <text evidence="2">The sequence shown here is derived from an EMBL/GenBank/DDBJ whole genome shotgun (WGS) entry which is preliminary data.</text>
</comment>
<proteinExistence type="predicted"/>
<keyword evidence="3" id="KW-1185">Reference proteome</keyword>
<dbReference type="Proteomes" id="UP000275267">
    <property type="component" value="Unassembled WGS sequence"/>
</dbReference>
<gene>
    <name evidence="2" type="ORF">C2845_PM15G02490</name>
</gene>
<evidence type="ECO:0000313" key="2">
    <source>
        <dbReference type="EMBL" id="RLM73615.1"/>
    </source>
</evidence>
<dbReference type="EMBL" id="PQIB02000013">
    <property type="protein sequence ID" value="RLM73615.1"/>
    <property type="molecule type" value="Genomic_DNA"/>
</dbReference>
<feature type="region of interest" description="Disordered" evidence="1">
    <location>
        <begin position="243"/>
        <end position="268"/>
    </location>
</feature>
<organism evidence="2 3">
    <name type="scientific">Panicum miliaceum</name>
    <name type="common">Proso millet</name>
    <name type="synonym">Broomcorn millet</name>
    <dbReference type="NCBI Taxonomy" id="4540"/>
    <lineage>
        <taxon>Eukaryota</taxon>
        <taxon>Viridiplantae</taxon>
        <taxon>Streptophyta</taxon>
        <taxon>Embryophyta</taxon>
        <taxon>Tracheophyta</taxon>
        <taxon>Spermatophyta</taxon>
        <taxon>Magnoliopsida</taxon>
        <taxon>Liliopsida</taxon>
        <taxon>Poales</taxon>
        <taxon>Poaceae</taxon>
        <taxon>PACMAD clade</taxon>
        <taxon>Panicoideae</taxon>
        <taxon>Panicodae</taxon>
        <taxon>Paniceae</taxon>
        <taxon>Panicinae</taxon>
        <taxon>Panicum</taxon>
        <taxon>Panicum sect. Panicum</taxon>
    </lineage>
</organism>
<feature type="compositionally biased region" description="Polar residues" evidence="1">
    <location>
        <begin position="256"/>
        <end position="268"/>
    </location>
</feature>
<dbReference type="AlphaFoldDB" id="A0A3L6Q4U6"/>
<sequence length="268" mass="30500">MSAPRSSSPSSSVSVTESLLCSRSNLALSSSVLHQVEDLSINDEAKNPARTTRRPSVNIDDILAGLDRVKASLAECIGLAESTLHRPDGPQASYHEVLFTLPPNPVSSPDRREIFVVSSDEATINGEDEEAKCQRLHRNQKRQDRRNKEAILLQAEEDLRNADGRKPWDLGSVTQQPNESLRNYNKRYFINRNMIMNVDDRDIIHCFHQGLHNIELWRKMFETYPKTVSEMMVVVNKHADMEDAEKAHRHHKDRTTTSPQLQQAQRPS</sequence>
<evidence type="ECO:0000313" key="3">
    <source>
        <dbReference type="Proteomes" id="UP000275267"/>
    </source>
</evidence>
<evidence type="ECO:0000256" key="1">
    <source>
        <dbReference type="SAM" id="MobiDB-lite"/>
    </source>
</evidence>